<dbReference type="EMBL" id="KL198020">
    <property type="protein sequence ID" value="KDQ19150.1"/>
    <property type="molecule type" value="Genomic_DNA"/>
</dbReference>
<feature type="compositionally biased region" description="Polar residues" evidence="1">
    <location>
        <begin position="1"/>
        <end position="26"/>
    </location>
</feature>
<dbReference type="AlphaFoldDB" id="A0A067MWS1"/>
<sequence length="228" mass="24792">MISTRNPLASPSVRQALSRTSSSTQVPVLAATRPGLPRRTSTRFQMALPPRGLDSPCRSAITTPVHEYFHTAHPFSPGAMPSPQIHMRNQPSFPFPAAVPPPPLPHDAAGTAPVQAITPLPATPLRSCMKKDMGLSVAIPDDARAPPDEAGESPTATQRKRPTFDPEVSYIPTRSAKAATEGSAINRLIEVTRRMDLAGGMVERFPTQPRYTIKTRPPTPYYEKPLYL</sequence>
<accession>A0A067MWS1</accession>
<evidence type="ECO:0000256" key="1">
    <source>
        <dbReference type="SAM" id="MobiDB-lite"/>
    </source>
</evidence>
<gene>
    <name evidence="2" type="ORF">BOTBODRAFT_28633</name>
</gene>
<evidence type="ECO:0000313" key="3">
    <source>
        <dbReference type="Proteomes" id="UP000027195"/>
    </source>
</evidence>
<feature type="region of interest" description="Disordered" evidence="1">
    <location>
        <begin position="139"/>
        <end position="166"/>
    </location>
</feature>
<keyword evidence="3" id="KW-1185">Reference proteome</keyword>
<name>A0A067MWS1_BOTB1</name>
<organism evidence="2 3">
    <name type="scientific">Botryobasidium botryosum (strain FD-172 SS1)</name>
    <dbReference type="NCBI Taxonomy" id="930990"/>
    <lineage>
        <taxon>Eukaryota</taxon>
        <taxon>Fungi</taxon>
        <taxon>Dikarya</taxon>
        <taxon>Basidiomycota</taxon>
        <taxon>Agaricomycotina</taxon>
        <taxon>Agaricomycetes</taxon>
        <taxon>Cantharellales</taxon>
        <taxon>Botryobasidiaceae</taxon>
        <taxon>Botryobasidium</taxon>
    </lineage>
</organism>
<proteinExistence type="predicted"/>
<feature type="region of interest" description="Disordered" evidence="1">
    <location>
        <begin position="1"/>
        <end position="34"/>
    </location>
</feature>
<dbReference type="InParanoid" id="A0A067MWS1"/>
<protein>
    <submittedName>
        <fullName evidence="2">Uncharacterized protein</fullName>
    </submittedName>
</protein>
<reference evidence="3" key="1">
    <citation type="journal article" date="2014" name="Proc. Natl. Acad. Sci. U.S.A.">
        <title>Extensive sampling of basidiomycete genomes demonstrates inadequacy of the white-rot/brown-rot paradigm for wood decay fungi.</title>
        <authorList>
            <person name="Riley R."/>
            <person name="Salamov A.A."/>
            <person name="Brown D.W."/>
            <person name="Nagy L.G."/>
            <person name="Floudas D."/>
            <person name="Held B.W."/>
            <person name="Levasseur A."/>
            <person name="Lombard V."/>
            <person name="Morin E."/>
            <person name="Otillar R."/>
            <person name="Lindquist E.A."/>
            <person name="Sun H."/>
            <person name="LaButti K.M."/>
            <person name="Schmutz J."/>
            <person name="Jabbour D."/>
            <person name="Luo H."/>
            <person name="Baker S.E."/>
            <person name="Pisabarro A.G."/>
            <person name="Walton J.D."/>
            <person name="Blanchette R.A."/>
            <person name="Henrissat B."/>
            <person name="Martin F."/>
            <person name="Cullen D."/>
            <person name="Hibbett D.S."/>
            <person name="Grigoriev I.V."/>
        </authorList>
    </citation>
    <scope>NUCLEOTIDE SEQUENCE [LARGE SCALE GENOMIC DNA]</scope>
    <source>
        <strain evidence="3">FD-172 SS1</strain>
    </source>
</reference>
<evidence type="ECO:0000313" key="2">
    <source>
        <dbReference type="EMBL" id="KDQ19150.1"/>
    </source>
</evidence>
<dbReference type="Proteomes" id="UP000027195">
    <property type="component" value="Unassembled WGS sequence"/>
</dbReference>
<dbReference type="HOGENOM" id="CLU_1214566_0_0_1"/>